<dbReference type="InterPro" id="IPR013078">
    <property type="entry name" value="His_Pase_superF_clade-1"/>
</dbReference>
<dbReference type="EC" id="5.4.2.11" evidence="2"/>
<gene>
    <name evidence="5" type="ORF">GY24_12220</name>
</gene>
<dbReference type="SUPFAM" id="SSF53254">
    <property type="entry name" value="Phosphoglycerate mutase-like"/>
    <property type="match status" value="1"/>
</dbReference>
<proteinExistence type="inferred from homology"/>
<name>A0ABX5AVC4_9MICO</name>
<evidence type="ECO:0000313" key="6">
    <source>
        <dbReference type="Proteomes" id="UP000237755"/>
    </source>
</evidence>
<dbReference type="PANTHER" id="PTHR11931">
    <property type="entry name" value="PHOSPHOGLYCERATE MUTASE"/>
    <property type="match status" value="1"/>
</dbReference>
<reference evidence="5 6" key="1">
    <citation type="journal article" date="2008" name="Int. J. Syst. Evol. Microbiol.">
        <title>Leifsonia pindariensis sp. nov., isolated from the Pindari glacier of the Indian Himalayas, and emended description of the genus Leifsonia.</title>
        <authorList>
            <person name="Reddy G.S."/>
            <person name="Prabagaran S.R."/>
            <person name="Shivaji S."/>
        </authorList>
    </citation>
    <scope>NUCLEOTIDE SEQUENCE [LARGE SCALE GENOMIC DNA]</scope>
    <source>
        <strain evidence="5 6">PON 10</strain>
    </source>
</reference>
<evidence type="ECO:0000256" key="3">
    <source>
        <dbReference type="ARBA" id="ARBA00023152"/>
    </source>
</evidence>
<dbReference type="EMBL" id="MPZN01000042">
    <property type="protein sequence ID" value="PPL16840.1"/>
    <property type="molecule type" value="Genomic_DNA"/>
</dbReference>
<evidence type="ECO:0000256" key="2">
    <source>
        <dbReference type="ARBA" id="ARBA00012028"/>
    </source>
</evidence>
<dbReference type="InterPro" id="IPR029033">
    <property type="entry name" value="His_PPase_superfam"/>
</dbReference>
<dbReference type="Proteomes" id="UP000237755">
    <property type="component" value="Unassembled WGS sequence"/>
</dbReference>
<dbReference type="InterPro" id="IPR005952">
    <property type="entry name" value="Phosphogly_mut1"/>
</dbReference>
<dbReference type="Gene3D" id="3.40.50.1240">
    <property type="entry name" value="Phosphoglycerate mutase-like"/>
    <property type="match status" value="1"/>
</dbReference>
<dbReference type="CDD" id="cd07067">
    <property type="entry name" value="HP_PGM_like"/>
    <property type="match status" value="1"/>
</dbReference>
<protein>
    <recommendedName>
        <fullName evidence="2">phosphoglycerate mutase (2,3-diphosphoglycerate-dependent)</fullName>
        <ecNumber evidence="2">5.4.2.11</ecNumber>
    </recommendedName>
</protein>
<keyword evidence="4" id="KW-0413">Isomerase</keyword>
<comment type="similarity">
    <text evidence="1">Belongs to the phosphoglycerate mutase family. BPG-dependent PGAM subfamily.</text>
</comment>
<keyword evidence="3" id="KW-0324">Glycolysis</keyword>
<evidence type="ECO:0000313" key="5">
    <source>
        <dbReference type="EMBL" id="PPL16840.1"/>
    </source>
</evidence>
<comment type="caution">
    <text evidence="5">The sequence shown here is derived from an EMBL/GenBank/DDBJ whole genome shotgun (WGS) entry which is preliminary data.</text>
</comment>
<evidence type="ECO:0000256" key="1">
    <source>
        <dbReference type="ARBA" id="ARBA00006717"/>
    </source>
</evidence>
<organism evidence="5 6">
    <name type="scientific">Microterricola pindariensis</name>
    <dbReference type="NCBI Taxonomy" id="478010"/>
    <lineage>
        <taxon>Bacteria</taxon>
        <taxon>Bacillati</taxon>
        <taxon>Actinomycetota</taxon>
        <taxon>Actinomycetes</taxon>
        <taxon>Micrococcales</taxon>
        <taxon>Microbacteriaceae</taxon>
        <taxon>Microterricola</taxon>
    </lineage>
</organism>
<keyword evidence="6" id="KW-1185">Reference proteome</keyword>
<evidence type="ECO:0000256" key="4">
    <source>
        <dbReference type="ARBA" id="ARBA00023235"/>
    </source>
</evidence>
<accession>A0ABX5AVC4</accession>
<sequence length="225" mass="22991">MLNLLGRVQGWSDAPLTEKGRAVASHLGTGLADAGVRIDAAYAADMLRHGETISLALGELPYAGEIVRDERLREMAFGRFEGASNTEMWGAISGELEKANGGPVAEDEFDFDVALAAMVRLNEGSGLVAETAAQVAERALAALNAIAEAQAANGGGNVLVVSSGITIVSAISAMGANLDRVTTGIGNGAVTELRYSAGDWTVVTVNDLSFVEAGQAAQAAEAATA</sequence>
<dbReference type="Pfam" id="PF00300">
    <property type="entry name" value="His_Phos_1"/>
    <property type="match status" value="1"/>
</dbReference>